<feature type="domain" description="Thioredoxin" evidence="1">
    <location>
        <begin position="118"/>
        <end position="214"/>
    </location>
</feature>
<comment type="caution">
    <text evidence="2">The sequence shown here is derived from an EMBL/GenBank/DDBJ whole genome shotgun (WGS) entry which is preliminary data.</text>
</comment>
<dbReference type="EMBL" id="JBGNYA010000001">
    <property type="protein sequence ID" value="MFA1611650.1"/>
    <property type="molecule type" value="Genomic_DNA"/>
</dbReference>
<reference evidence="2 3" key="1">
    <citation type="submission" date="2024-08" db="EMBL/GenBank/DDBJ databases">
        <title>Halobellus sp. MBLA0158 whole genome sequence.</title>
        <authorList>
            <person name="Hwang C.Y."/>
            <person name="Cho E.-S."/>
            <person name="Seo M.-J."/>
        </authorList>
    </citation>
    <scope>NUCLEOTIDE SEQUENCE [LARGE SCALE GENOMIC DNA]</scope>
    <source>
        <strain evidence="2 3">MBLA0158</strain>
    </source>
</reference>
<keyword evidence="3" id="KW-1185">Reference proteome</keyword>
<protein>
    <submittedName>
        <fullName evidence="2">Thioredoxin family protein</fullName>
    </submittedName>
</protein>
<dbReference type="RefSeq" id="WP_372389995.1">
    <property type="nucleotide sequence ID" value="NZ_JBGNYA010000001.1"/>
</dbReference>
<dbReference type="Gene3D" id="3.40.30.10">
    <property type="entry name" value="Glutaredoxin"/>
    <property type="match status" value="1"/>
</dbReference>
<accession>A0ABD5MCL4</accession>
<dbReference type="Pfam" id="PF00085">
    <property type="entry name" value="Thioredoxin"/>
    <property type="match status" value="1"/>
</dbReference>
<gene>
    <name evidence="2" type="ORF">OS889_11620</name>
</gene>
<evidence type="ECO:0000313" key="2">
    <source>
        <dbReference type="EMBL" id="MFA1611650.1"/>
    </source>
</evidence>
<dbReference type="Proteomes" id="UP001570511">
    <property type="component" value="Unassembled WGS sequence"/>
</dbReference>
<organism evidence="2 3">
    <name type="scientific">Halobellus rubicundus</name>
    <dbReference type="NCBI Taxonomy" id="2996466"/>
    <lineage>
        <taxon>Archaea</taxon>
        <taxon>Methanobacteriati</taxon>
        <taxon>Methanobacteriota</taxon>
        <taxon>Stenosarchaea group</taxon>
        <taxon>Halobacteria</taxon>
        <taxon>Halobacteriales</taxon>
        <taxon>Haloferacaceae</taxon>
        <taxon>Halobellus</taxon>
    </lineage>
</organism>
<sequence length="225" mass="24575">MQPDPDDLYDRLRAEGLFAESDGDLIVTDAFAAARADASDRVDSLDDDAREDLLADYANEERVPREDLASSPDLLADAVAVFETTETLDRPTSVLVAQSIRRSEAAADEPVPSGFLSLSAEEIEPFIEQHAASVLYFWRDDCEPCESVKRDFETVLDRNRIPESVGFAAVYGPDYVDTLREEYEVGAAPTILFCAGGEIDSRYVGTPGVDALETELSVLLDEAGV</sequence>
<dbReference type="AlphaFoldDB" id="A0ABD5MCL4"/>
<name>A0ABD5MCL4_9EURY</name>
<evidence type="ECO:0000259" key="1">
    <source>
        <dbReference type="Pfam" id="PF00085"/>
    </source>
</evidence>
<evidence type="ECO:0000313" key="3">
    <source>
        <dbReference type="Proteomes" id="UP001570511"/>
    </source>
</evidence>
<proteinExistence type="predicted"/>
<dbReference type="InterPro" id="IPR036249">
    <property type="entry name" value="Thioredoxin-like_sf"/>
</dbReference>
<dbReference type="InterPro" id="IPR013766">
    <property type="entry name" value="Thioredoxin_domain"/>
</dbReference>
<dbReference type="SUPFAM" id="SSF52833">
    <property type="entry name" value="Thioredoxin-like"/>
    <property type="match status" value="1"/>
</dbReference>
<dbReference type="CDD" id="cd02947">
    <property type="entry name" value="TRX_family"/>
    <property type="match status" value="1"/>
</dbReference>